<feature type="domain" description="Ribosomal RNA small subunit methyltransferase E PUA-like" evidence="12">
    <location>
        <begin position="19"/>
        <end position="46"/>
    </location>
</feature>
<evidence type="ECO:0000256" key="4">
    <source>
        <dbReference type="ARBA" id="ARBA00022552"/>
    </source>
</evidence>
<dbReference type="SUPFAM" id="SSF88697">
    <property type="entry name" value="PUA domain-like"/>
    <property type="match status" value="1"/>
</dbReference>
<dbReference type="InterPro" id="IPR029028">
    <property type="entry name" value="Alpha/beta_knot_MTases"/>
</dbReference>
<dbReference type="PANTHER" id="PTHR30027">
    <property type="entry name" value="RIBOSOMAL RNA SMALL SUBUNIT METHYLTRANSFERASE E"/>
    <property type="match status" value="1"/>
</dbReference>
<keyword evidence="7 10" id="KW-0949">S-adenosyl-L-methionine</keyword>
<dbReference type="InterPro" id="IPR029026">
    <property type="entry name" value="tRNA_m1G_MTases_N"/>
</dbReference>
<dbReference type="CDD" id="cd18084">
    <property type="entry name" value="RsmE-like"/>
    <property type="match status" value="1"/>
</dbReference>
<sequence>MVPTFYAPPEQIANGRVALTGDEAHHAVHVLRRRVGDVITVVDGQGMELDVRVTRCSSFGVDGEIVGKRRRPRDPIAFVTLAQAIPKGQRIDVVIEKATEIGVSAIIPMMTARTVSDVDPSSPHRTARWQAIATSAMKQSGRAILPQVSPPTEFASVLELVPDYTIALLATPKERVRTPTKALARLRPGKHRVLILVGPEGDFSADEVAQATVAAVEPVTLGPRLLRAETAGIVLVALVLHELGELA</sequence>
<dbReference type="NCBIfam" id="TIGR00046">
    <property type="entry name" value="RsmE family RNA methyltransferase"/>
    <property type="match status" value="1"/>
</dbReference>
<proteinExistence type="inferred from homology"/>
<dbReference type="InterPro" id="IPR006700">
    <property type="entry name" value="RsmE"/>
</dbReference>
<comment type="caution">
    <text evidence="13">The sequence shown here is derived from an EMBL/GenBank/DDBJ whole genome shotgun (WGS) entry which is preliminary data.</text>
</comment>
<dbReference type="PATRIC" id="fig|1703774.3.peg.2132"/>
<dbReference type="GO" id="GO:0070042">
    <property type="term" value="F:rRNA (uridine-N3-)-methyltransferase activity"/>
    <property type="evidence" value="ECO:0007669"/>
    <property type="project" value="TreeGrafter"/>
</dbReference>
<keyword evidence="6 10" id="KW-0808">Transferase</keyword>
<evidence type="ECO:0000256" key="6">
    <source>
        <dbReference type="ARBA" id="ARBA00022679"/>
    </source>
</evidence>
<dbReference type="EMBL" id="LJUI01000004">
    <property type="protein sequence ID" value="KPK71320.1"/>
    <property type="molecule type" value="Genomic_DNA"/>
</dbReference>
<dbReference type="SUPFAM" id="SSF75217">
    <property type="entry name" value="alpha/beta knot"/>
    <property type="match status" value="1"/>
</dbReference>
<dbReference type="InterPro" id="IPR046886">
    <property type="entry name" value="RsmE_MTase_dom"/>
</dbReference>
<evidence type="ECO:0000259" key="11">
    <source>
        <dbReference type="Pfam" id="PF04452"/>
    </source>
</evidence>
<evidence type="ECO:0000256" key="8">
    <source>
        <dbReference type="ARBA" id="ARBA00025699"/>
    </source>
</evidence>
<comment type="function">
    <text evidence="8 10">Specifically methylates the N3 position of the uracil ring of uridine 1498 (m3U1498) in 16S rRNA. Acts on the fully assembled 30S ribosomal subunit.</text>
</comment>
<dbReference type="Gene3D" id="3.40.1280.10">
    <property type="match status" value="1"/>
</dbReference>
<dbReference type="InterPro" id="IPR015947">
    <property type="entry name" value="PUA-like_sf"/>
</dbReference>
<keyword evidence="3 10" id="KW-0963">Cytoplasm</keyword>
<accession>A0A0S8GDY0</accession>
<name>A0A0S8GDY0_UNCT6</name>
<dbReference type="PIRSF" id="PIRSF015601">
    <property type="entry name" value="MTase_slr0722"/>
    <property type="match status" value="1"/>
</dbReference>
<evidence type="ECO:0000256" key="7">
    <source>
        <dbReference type="ARBA" id="ARBA00022691"/>
    </source>
</evidence>
<dbReference type="GO" id="GO:0070475">
    <property type="term" value="P:rRNA base methylation"/>
    <property type="evidence" value="ECO:0007669"/>
    <property type="project" value="TreeGrafter"/>
</dbReference>
<keyword evidence="4 10" id="KW-0698">rRNA processing</keyword>
<feature type="domain" description="Ribosomal RNA small subunit methyltransferase E methyltransferase" evidence="11">
    <location>
        <begin position="78"/>
        <end position="239"/>
    </location>
</feature>
<evidence type="ECO:0000256" key="9">
    <source>
        <dbReference type="ARBA" id="ARBA00047944"/>
    </source>
</evidence>
<dbReference type="InterPro" id="IPR046887">
    <property type="entry name" value="RsmE_PUA-like"/>
</dbReference>
<dbReference type="AlphaFoldDB" id="A0A0S8GDY0"/>
<dbReference type="EC" id="2.1.1.193" evidence="10"/>
<evidence type="ECO:0000256" key="1">
    <source>
        <dbReference type="ARBA" id="ARBA00004496"/>
    </source>
</evidence>
<reference evidence="13 14" key="1">
    <citation type="journal article" date="2015" name="Microbiome">
        <title>Genomic resolution of linkages in carbon, nitrogen, and sulfur cycling among widespread estuary sediment bacteria.</title>
        <authorList>
            <person name="Baker B.J."/>
            <person name="Lazar C.S."/>
            <person name="Teske A.P."/>
            <person name="Dick G.J."/>
        </authorList>
    </citation>
    <scope>NUCLEOTIDE SEQUENCE [LARGE SCALE GENOMIC DNA]</scope>
    <source>
        <strain evidence="13">SM23_40</strain>
    </source>
</reference>
<dbReference type="PANTHER" id="PTHR30027:SF3">
    <property type="entry name" value="16S RRNA (URACIL(1498)-N(3))-METHYLTRANSFERASE"/>
    <property type="match status" value="1"/>
</dbReference>
<comment type="subcellular location">
    <subcellularLocation>
        <location evidence="1 10">Cytoplasm</location>
    </subcellularLocation>
</comment>
<comment type="catalytic activity">
    <reaction evidence="9 10">
        <text>uridine(1498) in 16S rRNA + S-adenosyl-L-methionine = N(3)-methyluridine(1498) in 16S rRNA + S-adenosyl-L-homocysteine + H(+)</text>
        <dbReference type="Rhea" id="RHEA:42920"/>
        <dbReference type="Rhea" id="RHEA-COMP:10283"/>
        <dbReference type="Rhea" id="RHEA-COMP:10284"/>
        <dbReference type="ChEBI" id="CHEBI:15378"/>
        <dbReference type="ChEBI" id="CHEBI:57856"/>
        <dbReference type="ChEBI" id="CHEBI:59789"/>
        <dbReference type="ChEBI" id="CHEBI:65315"/>
        <dbReference type="ChEBI" id="CHEBI:74502"/>
        <dbReference type="EC" id="2.1.1.193"/>
    </reaction>
</comment>
<evidence type="ECO:0000256" key="10">
    <source>
        <dbReference type="PIRNR" id="PIRNR015601"/>
    </source>
</evidence>
<evidence type="ECO:0000313" key="13">
    <source>
        <dbReference type="EMBL" id="KPK71320.1"/>
    </source>
</evidence>
<gene>
    <name evidence="13" type="ORF">AMJ82_00915</name>
</gene>
<evidence type="ECO:0000259" key="12">
    <source>
        <dbReference type="Pfam" id="PF20260"/>
    </source>
</evidence>
<dbReference type="GO" id="GO:0005737">
    <property type="term" value="C:cytoplasm"/>
    <property type="evidence" value="ECO:0007669"/>
    <property type="project" value="UniProtKB-SubCell"/>
</dbReference>
<organism evidence="13 14">
    <name type="scientific">candidate division TA06 bacterium SM23_40</name>
    <dbReference type="NCBI Taxonomy" id="1703774"/>
    <lineage>
        <taxon>Bacteria</taxon>
        <taxon>Bacteria division TA06</taxon>
    </lineage>
</organism>
<evidence type="ECO:0000313" key="14">
    <source>
        <dbReference type="Proteomes" id="UP000051717"/>
    </source>
</evidence>
<keyword evidence="5 10" id="KW-0489">Methyltransferase</keyword>
<comment type="similarity">
    <text evidence="2 10">Belongs to the RNA methyltransferase RsmE family.</text>
</comment>
<dbReference type="Proteomes" id="UP000051717">
    <property type="component" value="Unassembled WGS sequence"/>
</dbReference>
<evidence type="ECO:0000256" key="3">
    <source>
        <dbReference type="ARBA" id="ARBA00022490"/>
    </source>
</evidence>
<protein>
    <recommendedName>
        <fullName evidence="10">Ribosomal RNA small subunit methyltransferase E</fullName>
        <ecNumber evidence="10">2.1.1.193</ecNumber>
    </recommendedName>
</protein>
<dbReference type="Pfam" id="PF04452">
    <property type="entry name" value="Methyltrans_RNA"/>
    <property type="match status" value="1"/>
</dbReference>
<dbReference type="Pfam" id="PF20260">
    <property type="entry name" value="PUA_4"/>
    <property type="match status" value="1"/>
</dbReference>
<evidence type="ECO:0000256" key="5">
    <source>
        <dbReference type="ARBA" id="ARBA00022603"/>
    </source>
</evidence>
<evidence type="ECO:0000256" key="2">
    <source>
        <dbReference type="ARBA" id="ARBA00005528"/>
    </source>
</evidence>